<reference evidence="4" key="1">
    <citation type="submission" date="2016-10" db="EMBL/GenBank/DDBJ databases">
        <authorList>
            <person name="Varghese N."/>
            <person name="Submissions S."/>
        </authorList>
    </citation>
    <scope>NUCLEOTIDE SEQUENCE [LARGE SCALE GENOMIC DNA]</scope>
    <source>
        <strain evidence="4">YR281</strain>
    </source>
</reference>
<evidence type="ECO:0000313" key="4">
    <source>
        <dbReference type="EMBL" id="SDI65190.1"/>
    </source>
</evidence>
<dbReference type="Proteomes" id="UP000198900">
    <property type="component" value="Unassembled WGS sequence"/>
</dbReference>
<evidence type="ECO:0000256" key="3">
    <source>
        <dbReference type="ARBA" id="ARBA00023219"/>
    </source>
</evidence>
<accession>A0A7Z7FL48</accession>
<keyword evidence="5" id="KW-1185">Reference proteome</keyword>
<evidence type="ECO:0000256" key="2">
    <source>
        <dbReference type="ARBA" id="ARBA00022612"/>
    </source>
</evidence>
<comment type="caution">
    <text evidence="4">The sequence shown here is derived from an EMBL/GenBank/DDBJ whole genome shotgun (WGS) entry which is preliminary data.</text>
</comment>
<gene>
    <name evidence="4" type="ORF">SAMN04487926_12149</name>
</gene>
<evidence type="ECO:0000256" key="1">
    <source>
        <dbReference type="ARBA" id="ARBA00004328"/>
    </source>
</evidence>
<sequence length="538" mass="59144">MAETGELLVKRLEALKSARMIHELVWRDCFMLTDPIRASGLQGPVMDANEISRAISLIFDSTAIDASRTLKASIISGMTPANSLWFKLRVNGEDDEQTRWLDESSELLWENIHNANFDAETSDCMDDLMAGWFALYIDEDKQNGGLYFENWPMANVFCASSKPGGLIDTVYRPYKLTAEQAVTEFSRRGDSLPATIAECAKTRPDEQFEFCQCIYPRTLAAVGAVRSKNLPIASVTISCKDKAVVRESGYNEMPVVVARWKKIPNSVYGVGPVLDALPDIRTLNDIVKLEYANLDLAVSGMWIAEDDGVLNPRTVKVGPRKIIVANSVDSMKPLQPAANFNVAFTEKDKLQGNIRRTLMADQLQPQDGPAMTATEVHVRVDLIRQLLGPIYGRLQAEYLQPLINRCFGVAYRAGVFAPPPDSLAGRDFTIQYQSPLARAQKLEEVTAIERFMGDVAVMAQTDPGVLDNVDTDEAARATAKGLGVPDAIIRPADQVAQFRQKKQAAAQQAQQQQLGNEVTGDVLKSVGSAAANRMVAAQ</sequence>
<dbReference type="InterPro" id="IPR020991">
    <property type="entry name" value="Connector_podovirus"/>
</dbReference>
<dbReference type="Pfam" id="PF12236">
    <property type="entry name" value="Head-tail_con"/>
    <property type="match status" value="1"/>
</dbReference>
<dbReference type="RefSeq" id="WP_091785043.1">
    <property type="nucleotide sequence ID" value="NZ_FNDI01000021.1"/>
</dbReference>
<protein>
    <submittedName>
        <fullName evidence="4">Bacteriophage head to tail connecting protein</fullName>
    </submittedName>
</protein>
<evidence type="ECO:0000313" key="5">
    <source>
        <dbReference type="Proteomes" id="UP000198900"/>
    </source>
</evidence>
<comment type="subcellular location">
    <subcellularLocation>
        <location evidence="1">Virion</location>
    </subcellularLocation>
</comment>
<dbReference type="EMBL" id="FNDI01000021">
    <property type="protein sequence ID" value="SDI65190.1"/>
    <property type="molecule type" value="Genomic_DNA"/>
</dbReference>
<keyword evidence="2" id="KW-1188">Viral release from host cell</keyword>
<name>A0A7Z7FL48_9BURK</name>
<proteinExistence type="predicted"/>
<organism evidence="4 5">
    <name type="scientific">Paraburkholderia steynii</name>
    <dbReference type="NCBI Taxonomy" id="1245441"/>
    <lineage>
        <taxon>Bacteria</taxon>
        <taxon>Pseudomonadati</taxon>
        <taxon>Pseudomonadota</taxon>
        <taxon>Betaproteobacteria</taxon>
        <taxon>Burkholderiales</taxon>
        <taxon>Burkholderiaceae</taxon>
        <taxon>Paraburkholderia</taxon>
    </lineage>
</organism>
<keyword evidence="3" id="KW-0231">Viral genome packaging</keyword>
<dbReference type="AlphaFoldDB" id="A0A7Z7FL48"/>